<proteinExistence type="predicted"/>
<gene>
    <name evidence="2" type="ORF">SKAU_G00373410</name>
</gene>
<evidence type="ECO:0000256" key="1">
    <source>
        <dbReference type="SAM" id="MobiDB-lite"/>
    </source>
</evidence>
<feature type="compositionally biased region" description="Polar residues" evidence="1">
    <location>
        <begin position="44"/>
        <end position="55"/>
    </location>
</feature>
<accession>A0A9Q1EGJ2</accession>
<reference evidence="2" key="1">
    <citation type="journal article" date="2023" name="Science">
        <title>Genome structures resolve the early diversification of teleost fishes.</title>
        <authorList>
            <person name="Parey E."/>
            <person name="Louis A."/>
            <person name="Montfort J."/>
            <person name="Bouchez O."/>
            <person name="Roques C."/>
            <person name="Iampietro C."/>
            <person name="Lluch J."/>
            <person name="Castinel A."/>
            <person name="Donnadieu C."/>
            <person name="Desvignes T."/>
            <person name="Floi Bucao C."/>
            <person name="Jouanno E."/>
            <person name="Wen M."/>
            <person name="Mejri S."/>
            <person name="Dirks R."/>
            <person name="Jansen H."/>
            <person name="Henkel C."/>
            <person name="Chen W.J."/>
            <person name="Zahm M."/>
            <person name="Cabau C."/>
            <person name="Klopp C."/>
            <person name="Thompson A.W."/>
            <person name="Robinson-Rechavi M."/>
            <person name="Braasch I."/>
            <person name="Lecointre G."/>
            <person name="Bobe J."/>
            <person name="Postlethwait J.H."/>
            <person name="Berthelot C."/>
            <person name="Roest Crollius H."/>
            <person name="Guiguen Y."/>
        </authorList>
    </citation>
    <scope>NUCLEOTIDE SEQUENCE</scope>
    <source>
        <strain evidence="2">WJC10195</strain>
    </source>
</reference>
<comment type="caution">
    <text evidence="2">The sequence shown here is derived from an EMBL/GenBank/DDBJ whole genome shotgun (WGS) entry which is preliminary data.</text>
</comment>
<protein>
    <submittedName>
        <fullName evidence="2">Uncharacterized protein</fullName>
    </submittedName>
</protein>
<evidence type="ECO:0000313" key="3">
    <source>
        <dbReference type="Proteomes" id="UP001152622"/>
    </source>
</evidence>
<dbReference type="OrthoDB" id="10565320at2759"/>
<feature type="region of interest" description="Disordered" evidence="1">
    <location>
        <begin position="44"/>
        <end position="66"/>
    </location>
</feature>
<sequence length="66" mass="7183">MCQSQTGLAGMFQIATWPLFLRARPAASLVLRAHDDSHINTAVGNTTELGESSSKAYRHLLPSTKQ</sequence>
<keyword evidence="3" id="KW-1185">Reference proteome</keyword>
<evidence type="ECO:0000313" key="2">
    <source>
        <dbReference type="EMBL" id="KAJ8338375.1"/>
    </source>
</evidence>
<organism evidence="2 3">
    <name type="scientific">Synaphobranchus kaupii</name>
    <name type="common">Kaup's arrowtooth eel</name>
    <dbReference type="NCBI Taxonomy" id="118154"/>
    <lineage>
        <taxon>Eukaryota</taxon>
        <taxon>Metazoa</taxon>
        <taxon>Chordata</taxon>
        <taxon>Craniata</taxon>
        <taxon>Vertebrata</taxon>
        <taxon>Euteleostomi</taxon>
        <taxon>Actinopterygii</taxon>
        <taxon>Neopterygii</taxon>
        <taxon>Teleostei</taxon>
        <taxon>Anguilliformes</taxon>
        <taxon>Synaphobranchidae</taxon>
        <taxon>Synaphobranchus</taxon>
    </lineage>
</organism>
<dbReference type="Proteomes" id="UP001152622">
    <property type="component" value="Chromosome 18"/>
</dbReference>
<dbReference type="EMBL" id="JAINUF010000018">
    <property type="protein sequence ID" value="KAJ8338375.1"/>
    <property type="molecule type" value="Genomic_DNA"/>
</dbReference>
<dbReference type="AlphaFoldDB" id="A0A9Q1EGJ2"/>
<name>A0A9Q1EGJ2_SYNKA</name>